<protein>
    <submittedName>
        <fullName evidence="4">TetR family transcriptional regulator</fullName>
    </submittedName>
</protein>
<dbReference type="Pfam" id="PF00440">
    <property type="entry name" value="TetR_N"/>
    <property type="match status" value="1"/>
</dbReference>
<name>A0ABS0DH49_9NOCA</name>
<accession>A0ABS0DH49</accession>
<dbReference type="PROSITE" id="PS50977">
    <property type="entry name" value="HTH_TETR_2"/>
    <property type="match status" value="1"/>
</dbReference>
<feature type="domain" description="HTH tetR-type" evidence="3">
    <location>
        <begin position="22"/>
        <end position="82"/>
    </location>
</feature>
<dbReference type="SUPFAM" id="SSF46689">
    <property type="entry name" value="Homeodomain-like"/>
    <property type="match status" value="1"/>
</dbReference>
<keyword evidence="5" id="KW-1185">Reference proteome</keyword>
<evidence type="ECO:0000256" key="1">
    <source>
        <dbReference type="ARBA" id="ARBA00023125"/>
    </source>
</evidence>
<reference evidence="4 5" key="1">
    <citation type="submission" date="2020-10" db="EMBL/GenBank/DDBJ databases">
        <title>Identification of Nocardia species via Next-generation sequencing and recognition of intraspecies genetic diversity.</title>
        <authorList>
            <person name="Li P."/>
            <person name="Li P."/>
            <person name="Lu B."/>
        </authorList>
    </citation>
    <scope>NUCLEOTIDE SEQUENCE [LARGE SCALE GENOMIC DNA]</scope>
    <source>
        <strain evidence="4 5">BJ06-0143</strain>
    </source>
</reference>
<dbReference type="PANTHER" id="PTHR47752">
    <property type="entry name" value="HTH-TYPE TRANSCRIPTIONAL REPRESSOR FABR"/>
    <property type="match status" value="1"/>
</dbReference>
<dbReference type="Proteomes" id="UP000707731">
    <property type="component" value="Unassembled WGS sequence"/>
</dbReference>
<dbReference type="EMBL" id="JADLQN010000006">
    <property type="protein sequence ID" value="MBF6357754.1"/>
    <property type="molecule type" value="Genomic_DNA"/>
</dbReference>
<dbReference type="PANTHER" id="PTHR47752:SF1">
    <property type="entry name" value="HTH-TYPE TRANSCRIPTIONAL REPRESSOR FABR"/>
    <property type="match status" value="1"/>
</dbReference>
<dbReference type="InterPro" id="IPR001647">
    <property type="entry name" value="HTH_TetR"/>
</dbReference>
<gene>
    <name evidence="4" type="ORF">IU449_24960</name>
</gene>
<sequence>MVNGRMLTVMTEQAATRTERKERTRAAILDGTLALAAERGFAALSLREIARSAGIVPTAFYRHFASLDDLAAALVDEGVTALRLALRQVRRRTDTGLADTVRFVFDQAEAKHALFGFLTRERHGGSAALRRNIAHELQMIVRELVTDMSRLPALDNWSPRDLEIAAELIVGTVADGVAADVAAQTPRERLAIREATVQKIRLIALGMDNWWPPGHR</sequence>
<dbReference type="Gene3D" id="1.10.10.60">
    <property type="entry name" value="Homeodomain-like"/>
    <property type="match status" value="1"/>
</dbReference>
<evidence type="ECO:0000259" key="3">
    <source>
        <dbReference type="PROSITE" id="PS50977"/>
    </source>
</evidence>
<dbReference type="InterPro" id="IPR050692">
    <property type="entry name" value="HTH_transcr_repressor_FabR"/>
</dbReference>
<feature type="DNA-binding region" description="H-T-H motif" evidence="2">
    <location>
        <begin position="45"/>
        <end position="64"/>
    </location>
</feature>
<evidence type="ECO:0000256" key="2">
    <source>
        <dbReference type="PROSITE-ProRule" id="PRU00335"/>
    </source>
</evidence>
<dbReference type="PRINTS" id="PR00455">
    <property type="entry name" value="HTHTETR"/>
</dbReference>
<dbReference type="Gene3D" id="1.10.357.10">
    <property type="entry name" value="Tetracycline Repressor, domain 2"/>
    <property type="match status" value="1"/>
</dbReference>
<proteinExistence type="predicted"/>
<dbReference type="InterPro" id="IPR009057">
    <property type="entry name" value="Homeodomain-like_sf"/>
</dbReference>
<keyword evidence="1 2" id="KW-0238">DNA-binding</keyword>
<organism evidence="4 5">
    <name type="scientific">Nocardia higoensis</name>
    <dbReference type="NCBI Taxonomy" id="228599"/>
    <lineage>
        <taxon>Bacteria</taxon>
        <taxon>Bacillati</taxon>
        <taxon>Actinomycetota</taxon>
        <taxon>Actinomycetes</taxon>
        <taxon>Mycobacteriales</taxon>
        <taxon>Nocardiaceae</taxon>
        <taxon>Nocardia</taxon>
    </lineage>
</organism>
<evidence type="ECO:0000313" key="5">
    <source>
        <dbReference type="Proteomes" id="UP000707731"/>
    </source>
</evidence>
<comment type="caution">
    <text evidence="4">The sequence shown here is derived from an EMBL/GenBank/DDBJ whole genome shotgun (WGS) entry which is preliminary data.</text>
</comment>
<evidence type="ECO:0000313" key="4">
    <source>
        <dbReference type="EMBL" id="MBF6357754.1"/>
    </source>
</evidence>